<proteinExistence type="predicted"/>
<sequence>ATREEALEALEWLRAECAAIFADVAATVARVGVRDSALGAYAGLPEAEESSAKVRQAIEQPLVLQAAMREAASRAAGALPARGGSAEDLEAALQLFSQDPQVQKATGEIRAMHETCLGGGSVVAPRSQAWSADEALEVLRQLGRAKAERLGRLLHDAGAGGAPGAEGGPVLGGLAVRACAEAEGEVWARLGPGDRHRRCSFAVALEELSPGPETGGSSGRRAQPKNLWKPRYLFLASLHQKSETKAGPPRKASGAGQALLRVVLSICGTKGSGIRPRSATDAILEPALQVETGPGHRSHASRGVRTTCISAFHLGRSLGLFSYHLDATMSTVGVLRSAILLPRLTARALNATCSATPILTEMSTSLQPLPLGGRAELRRRRRAHPSLQLTRAGVKRHVAPEPIQRRRHLTSGQVLQRWDDRRTAVREGSAAHYGCQGGLGKIEPRLQLNYRKQSLKMARALCLAKFLRDRDAERAARGFLASVPVGCNIGGAVGDVYNGRARARMVAMAPARFRGSLLQSQRAGQAREGQVPMLAGAYVRQRSAAADAQGLAGSPRLGPALPPLAVARLLGALRAE</sequence>
<evidence type="ECO:0000313" key="2">
    <source>
        <dbReference type="Proteomes" id="UP001189429"/>
    </source>
</evidence>
<name>A0ABN9Y4V7_9DINO</name>
<comment type="caution">
    <text evidence="1">The sequence shown here is derived from an EMBL/GenBank/DDBJ whole genome shotgun (WGS) entry which is preliminary data.</text>
</comment>
<keyword evidence="2" id="KW-1185">Reference proteome</keyword>
<feature type="non-terminal residue" evidence="1">
    <location>
        <position position="1"/>
    </location>
</feature>
<protein>
    <submittedName>
        <fullName evidence="1">Uncharacterized protein</fullName>
    </submittedName>
</protein>
<organism evidence="1 2">
    <name type="scientific">Prorocentrum cordatum</name>
    <dbReference type="NCBI Taxonomy" id="2364126"/>
    <lineage>
        <taxon>Eukaryota</taxon>
        <taxon>Sar</taxon>
        <taxon>Alveolata</taxon>
        <taxon>Dinophyceae</taxon>
        <taxon>Prorocentrales</taxon>
        <taxon>Prorocentraceae</taxon>
        <taxon>Prorocentrum</taxon>
    </lineage>
</organism>
<dbReference type="EMBL" id="CAUYUJ010021889">
    <property type="protein sequence ID" value="CAK0907581.1"/>
    <property type="molecule type" value="Genomic_DNA"/>
</dbReference>
<dbReference type="Proteomes" id="UP001189429">
    <property type="component" value="Unassembled WGS sequence"/>
</dbReference>
<evidence type="ECO:0000313" key="1">
    <source>
        <dbReference type="EMBL" id="CAK0907581.1"/>
    </source>
</evidence>
<gene>
    <name evidence="1" type="ORF">PCOR1329_LOCUS82559</name>
</gene>
<reference evidence="1" key="1">
    <citation type="submission" date="2023-10" db="EMBL/GenBank/DDBJ databases">
        <authorList>
            <person name="Chen Y."/>
            <person name="Shah S."/>
            <person name="Dougan E. K."/>
            <person name="Thang M."/>
            <person name="Chan C."/>
        </authorList>
    </citation>
    <scope>NUCLEOTIDE SEQUENCE [LARGE SCALE GENOMIC DNA]</scope>
</reference>
<accession>A0ABN9Y4V7</accession>